<evidence type="ECO:0000256" key="3">
    <source>
        <dbReference type="ARBA" id="ARBA00032040"/>
    </source>
</evidence>
<proteinExistence type="predicted"/>
<accession>Q08F83</accession>
<keyword evidence="2" id="KW-0472">Membrane</keyword>
<dbReference type="Gene3D" id="2.70.9.10">
    <property type="entry name" value="Adenovirus Type 2 Hexon, domain 4"/>
    <property type="match status" value="1"/>
</dbReference>
<evidence type="ECO:0000256" key="1">
    <source>
        <dbReference type="ARBA" id="ARBA00004170"/>
    </source>
</evidence>
<organism evidence="5 6">
    <name type="scientific">Deerpox virus (strain W-1170-84)</name>
    <name type="common">DPV</name>
    <dbReference type="NCBI Taxonomy" id="305676"/>
    <lineage>
        <taxon>Viruses</taxon>
        <taxon>Varidnaviria</taxon>
        <taxon>Bamfordvirae</taxon>
        <taxon>Nucleocytoviricota</taxon>
        <taxon>Pokkesviricetes</taxon>
        <taxon>Chitovirales</taxon>
        <taxon>Poxviridae</taxon>
        <taxon>Chordopoxvirinae</taxon>
        <taxon>Cervidpoxvirus</taxon>
        <taxon>Cervidpoxvirus muledeerpox</taxon>
        <taxon>Mule deerpox virus</taxon>
    </lineage>
</organism>
<dbReference type="InterPro" id="IPR005008">
    <property type="entry name" value="Poxvirus_Rif-R"/>
</dbReference>
<dbReference type="GO" id="GO:0046677">
    <property type="term" value="P:response to antibiotic"/>
    <property type="evidence" value="ECO:0007669"/>
    <property type="project" value="InterPro"/>
</dbReference>
<gene>
    <name evidence="5" type="ORF">DpV84gp099</name>
</gene>
<dbReference type="Pfam" id="PF03340">
    <property type="entry name" value="Pox_Rif"/>
    <property type="match status" value="1"/>
</dbReference>
<organismHost>
    <name type="scientific">Odocoileus hemionus</name>
    <name type="common">Mule deer</name>
    <name type="synonym">Cervus hemionus</name>
    <dbReference type="NCBI Taxonomy" id="9872"/>
</organismHost>
<evidence type="ECO:0000313" key="6">
    <source>
        <dbReference type="Proteomes" id="UP000162522"/>
    </source>
</evidence>
<dbReference type="GO" id="GO:0016020">
    <property type="term" value="C:membrane"/>
    <property type="evidence" value="ECO:0007669"/>
    <property type="project" value="UniProtKB-SubCell"/>
</dbReference>
<evidence type="ECO:0000256" key="4">
    <source>
        <dbReference type="ARBA" id="ARBA00032479"/>
    </source>
</evidence>
<name>Q08F83_DPV84</name>
<evidence type="ECO:0000313" key="5">
    <source>
        <dbReference type="EMBL" id="ABI99083.1"/>
    </source>
</evidence>
<dbReference type="EMBL" id="AY689437">
    <property type="protein sequence ID" value="ABI99083.1"/>
    <property type="molecule type" value="Genomic_DNA"/>
</dbReference>
<reference evidence="5 6" key="1">
    <citation type="journal article" date="2005" name="J. Virol.">
        <title>Genome of deerpox virus.</title>
        <authorList>
            <person name="Afonso C.L."/>
            <person name="Delhon G."/>
            <person name="Tulman E.R."/>
            <person name="Lu Z."/>
            <person name="Zsak A."/>
            <person name="Becerra V.M."/>
            <person name="Zsak L."/>
            <person name="Kutish G.F."/>
            <person name="Rock D.L."/>
        </authorList>
    </citation>
    <scope>NUCLEOTIDE SEQUENCE [LARGE SCALE GENOMIC DNA]</scope>
    <source>
        <strain evidence="5">W-1170-84</strain>
    </source>
</reference>
<protein>
    <recommendedName>
        <fullName evidence="4">62 kDa protein</fullName>
    </recommendedName>
    <alternativeName>
        <fullName evidence="3">Rifampicin resistance protein</fullName>
    </alternativeName>
</protein>
<dbReference type="Proteomes" id="UP000162522">
    <property type="component" value="Segment"/>
</dbReference>
<comment type="subcellular location">
    <subcellularLocation>
        <location evidence="1">Membrane</location>
        <topology evidence="1">Peripheral membrane protein</topology>
    </subcellularLocation>
</comment>
<evidence type="ECO:0000256" key="2">
    <source>
        <dbReference type="ARBA" id="ARBA00023136"/>
    </source>
</evidence>
<sequence>MNNTVINSLIGNDDYIKRHNVFGVDIQNPTLYMPQYITINGIMSGNNSCDQQVISTFEIRDQYITALSHLILSIELPEVKGIGRFGYVTYVGYKCIQQISISSSNGVIWESTGEDLFNSCIDNETALINSGYSHELNDISTGLTPNDTIKESTTVHVYIKTPFDVERTFSSLKLADSKIVVTVTFNPVSDIIIRDSTFNYESFIKDFVYVSELSFIGYMVKNINIKPTYIEKPRRILGQINQSTVVVSEVHAITSLSVYVKPYYGNADNKFIAYPGYAQTERDYICSFVERLLEDLVIVSDGPPKNFPETSEIVEVPENGIVTIQDVDVFVKIDNVPCNMSVYLHTNILIFGTRKNSVVYNISKKFSAITGTYSESTRRIMFSQISHSVNITDVSIPVNLWSCQRNVYSGDNRSDASKDKDLFINDPFIKGIDFKNKTDIISRLEIRFGNDVLYSETGPISKIYNDLLSNCSCGTRTLRFNFTPHTFFKPTTIIANPSRGKDKISVRVVFCSIDPNNPIYYISKQLVLICNDLYKVTNDSGINVTKILGE</sequence>